<organism evidence="6">
    <name type="scientific">marine metagenome</name>
    <dbReference type="NCBI Taxonomy" id="408172"/>
    <lineage>
        <taxon>unclassified sequences</taxon>
        <taxon>metagenomes</taxon>
        <taxon>ecological metagenomes</taxon>
    </lineage>
</organism>
<dbReference type="EMBL" id="UINC01027330">
    <property type="protein sequence ID" value="SVB06386.1"/>
    <property type="molecule type" value="Genomic_DNA"/>
</dbReference>
<feature type="domain" description="Sulfatase N-terminal" evidence="5">
    <location>
        <begin position="13"/>
        <end position="298"/>
    </location>
</feature>
<dbReference type="SUPFAM" id="SSF48371">
    <property type="entry name" value="ARM repeat"/>
    <property type="match status" value="1"/>
</dbReference>
<dbReference type="CDD" id="cd16027">
    <property type="entry name" value="SGSH"/>
    <property type="match status" value="1"/>
</dbReference>
<dbReference type="InterPro" id="IPR000917">
    <property type="entry name" value="Sulfatase_N"/>
</dbReference>
<name>A0A382AXW1_9ZZZZ</name>
<dbReference type="InterPro" id="IPR017850">
    <property type="entry name" value="Alkaline_phosphatase_core_sf"/>
</dbReference>
<reference evidence="6" key="1">
    <citation type="submission" date="2018-05" db="EMBL/GenBank/DDBJ databases">
        <authorList>
            <person name="Lanie J.A."/>
            <person name="Ng W.-L."/>
            <person name="Kazmierczak K.M."/>
            <person name="Andrzejewski T.M."/>
            <person name="Davidsen T.M."/>
            <person name="Wayne K.J."/>
            <person name="Tettelin H."/>
            <person name="Glass J.I."/>
            <person name="Rusch D."/>
            <person name="Podicherti R."/>
            <person name="Tsui H.-C.T."/>
            <person name="Winkler M.E."/>
        </authorList>
    </citation>
    <scope>NUCLEOTIDE SEQUENCE</scope>
</reference>
<evidence type="ECO:0000256" key="3">
    <source>
        <dbReference type="ARBA" id="ARBA00022801"/>
    </source>
</evidence>
<evidence type="ECO:0000259" key="5">
    <source>
        <dbReference type="Pfam" id="PF00884"/>
    </source>
</evidence>
<dbReference type="InterPro" id="IPR050738">
    <property type="entry name" value="Sulfatase"/>
</dbReference>
<dbReference type="SUPFAM" id="SSF53649">
    <property type="entry name" value="Alkaline phosphatase-like"/>
    <property type="match status" value="1"/>
</dbReference>
<keyword evidence="4" id="KW-0106">Calcium</keyword>
<gene>
    <name evidence="6" type="ORF">METZ01_LOCUS159240</name>
</gene>
<dbReference type="PANTHER" id="PTHR42693:SF53">
    <property type="entry name" value="ENDO-4-O-SULFATASE"/>
    <property type="match status" value="1"/>
</dbReference>
<accession>A0A382AXW1</accession>
<dbReference type="InterPro" id="IPR016024">
    <property type="entry name" value="ARM-type_fold"/>
</dbReference>
<dbReference type="Pfam" id="PF00884">
    <property type="entry name" value="Sulfatase"/>
    <property type="match status" value="1"/>
</dbReference>
<keyword evidence="3" id="KW-0378">Hydrolase</keyword>
<dbReference type="PANTHER" id="PTHR42693">
    <property type="entry name" value="ARYLSULFATASE FAMILY MEMBER"/>
    <property type="match status" value="1"/>
</dbReference>
<keyword evidence="2" id="KW-0479">Metal-binding</keyword>
<dbReference type="GO" id="GO:0046872">
    <property type="term" value="F:metal ion binding"/>
    <property type="evidence" value="ECO:0007669"/>
    <property type="project" value="UniProtKB-KW"/>
</dbReference>
<dbReference type="InterPro" id="IPR011989">
    <property type="entry name" value="ARM-like"/>
</dbReference>
<comment type="similarity">
    <text evidence="1">Belongs to the sulfatase family.</text>
</comment>
<dbReference type="AlphaFoldDB" id="A0A382AXW1"/>
<proteinExistence type="inferred from homology"/>
<dbReference type="Gene3D" id="3.40.720.10">
    <property type="entry name" value="Alkaline Phosphatase, subunit A"/>
    <property type="match status" value="1"/>
</dbReference>
<dbReference type="Pfam" id="PF13646">
    <property type="entry name" value="HEAT_2"/>
    <property type="match status" value="1"/>
</dbReference>
<dbReference type="GO" id="GO:0004065">
    <property type="term" value="F:arylsulfatase activity"/>
    <property type="evidence" value="ECO:0007669"/>
    <property type="project" value="TreeGrafter"/>
</dbReference>
<dbReference type="InterPro" id="IPR024607">
    <property type="entry name" value="Sulfatase_CS"/>
</dbReference>
<evidence type="ECO:0000313" key="6">
    <source>
        <dbReference type="EMBL" id="SVB06386.1"/>
    </source>
</evidence>
<evidence type="ECO:0000256" key="4">
    <source>
        <dbReference type="ARBA" id="ARBA00022837"/>
    </source>
</evidence>
<evidence type="ECO:0000256" key="1">
    <source>
        <dbReference type="ARBA" id="ARBA00008779"/>
    </source>
</evidence>
<dbReference type="Gene3D" id="1.25.10.10">
    <property type="entry name" value="Leucine-rich Repeat Variant"/>
    <property type="match status" value="1"/>
</dbReference>
<protein>
    <recommendedName>
        <fullName evidence="5">Sulfatase N-terminal domain-containing protein</fullName>
    </recommendedName>
</protein>
<dbReference type="PROSITE" id="PS00523">
    <property type="entry name" value="SULFATASE_1"/>
    <property type="match status" value="1"/>
</dbReference>
<sequence length="626" mass="70224">MLIGATASAAEQPNILWITAEDMSATLGCYGDEYATTPNIDRLAKQSVRYTKAFASAPVCSPSRSCLITGCYPPSLSTQQMRSGFAIPKGMRGFPARLRAHGFYTSNNVKTDYNTGNYAEIIKHSWDDSSATAHWRKRPDKAQPFFSIFNLMTTHQSRTMVWPYAKFKTEVQAKLSPGEIHDPTKVPLPPYYPDTPLIRREVARFYDCVTAMDKEVGTILQQLEDDGLAENTIVFFYSDHGSGMPRHKRALLDSGMHVPLMTRFPKKWQHLAPGKPGTTTDRLVSFVDYAPTVLRLTGTPIPAHMQGKPFLGDKAAEARRYVYGHRDRVDEVRDLARSVRDGRYLYIRNYMPHLGYNQPTAWPDNGEIRHDFYRLAKRETMTSAQWHFAGPTRPVEELYDCQADPQNLNNLAKSKKRREILNRLRAEHVRHITATADLGFLPESEAWELFSKQTGWELGQAGRVPLAGIHQAAAQVGVASERVFLKNLDSDNPTIRYWGAIGLAVRPEISGMAKRKLRRKISDPSPAARIEIANALATHGDIPNALPALIDSMQHENLIVVTHAARIIELLGKKANSAKYAIEEALKRADKIRPPDTPATVVLPGDKDLAMFVSFSCRAFLNRLDE</sequence>
<evidence type="ECO:0000256" key="2">
    <source>
        <dbReference type="ARBA" id="ARBA00022723"/>
    </source>
</evidence>